<dbReference type="Proteomes" id="UP001341444">
    <property type="component" value="Unassembled WGS sequence"/>
</dbReference>
<evidence type="ECO:0000313" key="1">
    <source>
        <dbReference type="EMBL" id="MED1201660.1"/>
    </source>
</evidence>
<sequence length="160" mass="18639">MLTFEQKMAIIESFHELEKKNVSLGRINYHYEDSVSDKKNVIYHLHPNGNGFVYAEKIDEYGYRTDGKGMINIREFSEQELRNMISKSIASLKENAKEEAAIIDGNVEERWMNEDGHTLILLEEDDMWNVYAGLNLDGTFPSYNEAKQYLMEEGFSLLRK</sequence>
<accession>A0ABU6MF42</accession>
<comment type="caution">
    <text evidence="1">The sequence shown here is derived from an EMBL/GenBank/DDBJ whole genome shotgun (WGS) entry which is preliminary data.</text>
</comment>
<keyword evidence="2" id="KW-1185">Reference proteome</keyword>
<protein>
    <recommendedName>
        <fullName evidence="3">Phage protein</fullName>
    </recommendedName>
</protein>
<dbReference type="EMBL" id="JARMAB010000002">
    <property type="protein sequence ID" value="MED1201660.1"/>
    <property type="molecule type" value="Genomic_DNA"/>
</dbReference>
<gene>
    <name evidence="1" type="ORF">P4T90_00980</name>
</gene>
<evidence type="ECO:0000313" key="2">
    <source>
        <dbReference type="Proteomes" id="UP001341444"/>
    </source>
</evidence>
<proteinExistence type="predicted"/>
<reference evidence="1 2" key="1">
    <citation type="submission" date="2023-03" db="EMBL/GenBank/DDBJ databases">
        <title>Bacillus Genome Sequencing.</title>
        <authorList>
            <person name="Dunlap C."/>
        </authorList>
    </citation>
    <scope>NUCLEOTIDE SEQUENCE [LARGE SCALE GENOMIC DNA]</scope>
    <source>
        <strain evidence="1 2">B-23453</strain>
    </source>
</reference>
<name>A0ABU6MF42_9BACI</name>
<dbReference type="RefSeq" id="WP_066263476.1">
    <property type="nucleotide sequence ID" value="NZ_JARMAB010000002.1"/>
</dbReference>
<evidence type="ECO:0008006" key="3">
    <source>
        <dbReference type="Google" id="ProtNLM"/>
    </source>
</evidence>
<organism evidence="1 2">
    <name type="scientific">Heyndrickxia acidicola</name>
    <dbReference type="NCBI Taxonomy" id="209389"/>
    <lineage>
        <taxon>Bacteria</taxon>
        <taxon>Bacillati</taxon>
        <taxon>Bacillota</taxon>
        <taxon>Bacilli</taxon>
        <taxon>Bacillales</taxon>
        <taxon>Bacillaceae</taxon>
        <taxon>Heyndrickxia</taxon>
    </lineage>
</organism>